<evidence type="ECO:0000256" key="1">
    <source>
        <dbReference type="SAM" id="SignalP"/>
    </source>
</evidence>
<evidence type="ECO:0000313" key="2">
    <source>
        <dbReference type="EMBL" id="RZT41613.1"/>
    </source>
</evidence>
<accession>A0A4Q7S5Q7</accession>
<comment type="caution">
    <text evidence="2">The sequence shown here is derived from an EMBL/GenBank/DDBJ whole genome shotgun (WGS) entry which is preliminary data.</text>
</comment>
<gene>
    <name evidence="2" type="ORF">EV147_0608</name>
</gene>
<feature type="signal peptide" evidence="1">
    <location>
        <begin position="1"/>
        <end position="27"/>
    </location>
</feature>
<proteinExistence type="predicted"/>
<evidence type="ECO:0000313" key="3">
    <source>
        <dbReference type="Proteomes" id="UP000291078"/>
    </source>
</evidence>
<keyword evidence="1" id="KW-0732">Signal</keyword>
<keyword evidence="3" id="KW-1185">Reference proteome</keyword>
<protein>
    <submittedName>
        <fullName evidence="2">Uncharacterized protein</fullName>
    </submittedName>
</protein>
<dbReference type="AlphaFoldDB" id="A0A4Q7S5Q7"/>
<organism evidence="2 3">
    <name type="scientific">Cupriavidus agavae</name>
    <dbReference type="NCBI Taxonomy" id="1001822"/>
    <lineage>
        <taxon>Bacteria</taxon>
        <taxon>Pseudomonadati</taxon>
        <taxon>Pseudomonadota</taxon>
        <taxon>Betaproteobacteria</taxon>
        <taxon>Burkholderiales</taxon>
        <taxon>Burkholderiaceae</taxon>
        <taxon>Cupriavidus</taxon>
    </lineage>
</organism>
<dbReference type="EMBL" id="SGXM01000001">
    <property type="protein sequence ID" value="RZT41613.1"/>
    <property type="molecule type" value="Genomic_DNA"/>
</dbReference>
<reference evidence="2 3" key="1">
    <citation type="journal article" date="2015" name="Stand. Genomic Sci.">
        <title>Genomic Encyclopedia of Bacterial and Archaeal Type Strains, Phase III: the genomes of soil and plant-associated and newly described type strains.</title>
        <authorList>
            <person name="Whitman W.B."/>
            <person name="Woyke T."/>
            <person name="Klenk H.P."/>
            <person name="Zhou Y."/>
            <person name="Lilburn T.G."/>
            <person name="Beck B.J."/>
            <person name="De Vos P."/>
            <person name="Vandamme P."/>
            <person name="Eisen J.A."/>
            <person name="Garrity G."/>
            <person name="Hugenholtz P."/>
            <person name="Kyrpides N.C."/>
        </authorList>
    </citation>
    <scope>NUCLEOTIDE SEQUENCE [LARGE SCALE GENOMIC DNA]</scope>
    <source>
        <strain evidence="2 3">ASC-9842</strain>
    </source>
</reference>
<sequence length="173" mass="17967">MAVRTLIRMLSAFCAAFLMLGGSPALGQPAPGSTPGVDDMAGSVVSRLVAWRARTDQPVALGSLTAFEWDSFSVERVPAGVAMANCGRDGFVPCDKGLQPAPDGLVQVLRFDRAGQAVYQERIIVGSASFAEPLPAAVPRGRATLVTCADGTGRRLWCVQSGPRPALPGLDGA</sequence>
<name>A0A4Q7S5Q7_9BURK</name>
<dbReference type="Proteomes" id="UP000291078">
    <property type="component" value="Unassembled WGS sequence"/>
</dbReference>
<feature type="chain" id="PRO_5020197469" evidence="1">
    <location>
        <begin position="28"/>
        <end position="173"/>
    </location>
</feature>